<dbReference type="GO" id="GO:0016020">
    <property type="term" value="C:membrane"/>
    <property type="evidence" value="ECO:0007669"/>
    <property type="project" value="UniProtKB-SubCell"/>
</dbReference>
<dbReference type="PROSITE" id="PS50927">
    <property type="entry name" value="BULB_LECTIN"/>
    <property type="match status" value="1"/>
</dbReference>
<evidence type="ECO:0000313" key="25">
    <source>
        <dbReference type="Proteomes" id="UP001370490"/>
    </source>
</evidence>
<feature type="domain" description="Protein kinase" evidence="22">
    <location>
        <begin position="508"/>
        <end position="780"/>
    </location>
</feature>
<dbReference type="PROSITE" id="PS00108">
    <property type="entry name" value="PROTEIN_KINASE_ST"/>
    <property type="match status" value="1"/>
</dbReference>
<comment type="similarity">
    <text evidence="18">Belongs to the protein kinase superfamily. Ser/Thr protein kinase family.</text>
</comment>
<dbReference type="EMBL" id="JBAMMX010000015">
    <property type="protein sequence ID" value="KAK6925591.1"/>
    <property type="molecule type" value="Genomic_DNA"/>
</dbReference>
<dbReference type="FunFam" id="1.10.510.10:FF:000237">
    <property type="entry name" value="G-type lectin S-receptor-like serine/threonine-protein kinase"/>
    <property type="match status" value="1"/>
</dbReference>
<sequence length="804" mass="90179">MDLPLPFLLIFLVFLPSSAMPQRNISLGSSITATRNGSVWESSSGDFAFGFKEITDGAFLLAVWFNKIHEKTVVWWANSGNLVQRGSKVQVTTDGRLVLSEPDGQQISIAVAAGNNVAYAAMLDTGNFVLASENAVNLWQSFDQPTDTFLPTQQFIKDSRLLTRFSSDNYTNGRFKFILQEDGNLVIYTTEYPLDSVTSSRNAYWASDTVGSGYQLMFNKSGIIYLIAQNKTILKTISSDTTSTENFYHRAVLDFDGVFRHYVYPKAGRLSSGEWQEAWSVSTYIPSNICTAITEDVGSGACGFNSLCQQGDDQRPKCQCPHGYSFSDPNNEMSDCKQDFEPQSCIKNSHDKDNLFDFYEMKNTDWPLSDYEQFGSVNEDWCRDICFGDCFCAVAIFRDGKCRKKKLPLSNGRIDSSTGGKALIKYRVNNDTLSPGVENVSSNPKDSDDSTLIVAGAVLLGSSVLLNCLFLIYSYLKKRKSKTVQPLATAPGMNLQRFTYEEMEKATNGFKEEIGKGDFATVYKGSIQFENKIVVAVKKLDKVAEADKEFKNDVSAIGRTNHKNLVQLLGFCKEGPHQLLVYEFMCNGSLADFLFRKSRPRWYQRMQIAFGTARGLCYMHEECSTQIIHCDIKPQNILLDDSFTAKIGDFGLAKLLKTDQTRTITNIRGIKGYVAPEWFKSMPITAKVDVYSFGVLLLELICCRRNFEQEAEDANIVLTDWAFDCYQDGNFEVLVEDDEEAKNDIERVKRFVMIAICCIQDDPSTRPTMKKVTQMLEGAFEVPSPPDVSSFITGSSHSIYTSCY</sequence>
<dbReference type="InterPro" id="IPR000719">
    <property type="entry name" value="Prot_kinase_dom"/>
</dbReference>
<feature type="domain" description="Bulb-type lectin" evidence="23">
    <location>
        <begin position="24"/>
        <end position="143"/>
    </location>
</feature>
<dbReference type="PANTHER" id="PTHR47976:SF108">
    <property type="entry name" value="G-TYPE LECTIN S-RECEPTOR-LIKE SERINE_THREONINE-PROTEIN KINASE LECRK1"/>
    <property type="match status" value="1"/>
</dbReference>
<comment type="subcellular location">
    <subcellularLocation>
        <location evidence="1">Membrane</location>
        <topology evidence="1">Single-pass type I membrane protein</topology>
    </subcellularLocation>
</comment>
<dbReference type="InterPro" id="IPR001480">
    <property type="entry name" value="Bulb-type_lectin_dom"/>
</dbReference>
<keyword evidence="7" id="KW-0430">Lectin</keyword>
<evidence type="ECO:0000256" key="8">
    <source>
        <dbReference type="ARBA" id="ARBA00022741"/>
    </source>
</evidence>
<dbReference type="InterPro" id="IPR011009">
    <property type="entry name" value="Kinase-like_dom_sf"/>
</dbReference>
<dbReference type="PIRSF" id="PIRSF000641">
    <property type="entry name" value="SRK"/>
    <property type="match status" value="1"/>
</dbReference>
<evidence type="ECO:0000256" key="7">
    <source>
        <dbReference type="ARBA" id="ARBA00022734"/>
    </source>
</evidence>
<dbReference type="PANTHER" id="PTHR47976">
    <property type="entry name" value="G-TYPE LECTIN S-RECEPTOR-LIKE SERINE/THREONINE-PROTEIN KINASE SD2-5"/>
    <property type="match status" value="1"/>
</dbReference>
<comment type="caution">
    <text evidence="24">The sequence shown here is derived from an EMBL/GenBank/DDBJ whole genome shotgun (WGS) entry which is preliminary data.</text>
</comment>
<dbReference type="PROSITE" id="PS00107">
    <property type="entry name" value="PROTEIN_KINASE_ATP"/>
    <property type="match status" value="1"/>
</dbReference>
<dbReference type="Proteomes" id="UP001370490">
    <property type="component" value="Unassembled WGS sequence"/>
</dbReference>
<dbReference type="SUPFAM" id="SSF56112">
    <property type="entry name" value="Protein kinase-like (PK-like)"/>
    <property type="match status" value="1"/>
</dbReference>
<evidence type="ECO:0000256" key="6">
    <source>
        <dbReference type="ARBA" id="ARBA00022729"/>
    </source>
</evidence>
<dbReference type="InterPro" id="IPR024171">
    <property type="entry name" value="SRK-like_kinase"/>
</dbReference>
<keyword evidence="6 21" id="KW-0732">Signal</keyword>
<feature type="chain" id="PRO_5043039705" description="Receptor-like serine/threonine-protein kinase" evidence="21">
    <location>
        <begin position="20"/>
        <end position="804"/>
    </location>
</feature>
<accession>A0AAN8Z5H6</accession>
<evidence type="ECO:0000256" key="20">
    <source>
        <dbReference type="SAM" id="Phobius"/>
    </source>
</evidence>
<keyword evidence="4 18" id="KW-0808">Transferase</keyword>
<dbReference type="InterPro" id="IPR017441">
    <property type="entry name" value="Protein_kinase_ATP_BS"/>
</dbReference>
<dbReference type="SMART" id="SM00220">
    <property type="entry name" value="S_TKc"/>
    <property type="match status" value="1"/>
</dbReference>
<dbReference type="Pfam" id="PF01453">
    <property type="entry name" value="B_lectin"/>
    <property type="match status" value="1"/>
</dbReference>
<evidence type="ECO:0000256" key="19">
    <source>
        <dbReference type="PROSITE-ProRule" id="PRU10141"/>
    </source>
</evidence>
<evidence type="ECO:0000256" key="4">
    <source>
        <dbReference type="ARBA" id="ARBA00022679"/>
    </source>
</evidence>
<dbReference type="FunFam" id="2.90.10.30:FF:000001">
    <property type="entry name" value="Serine/threonine-protein kinase"/>
    <property type="match status" value="1"/>
</dbReference>
<name>A0AAN8Z5H6_9MAGN</name>
<feature type="signal peptide" evidence="21">
    <location>
        <begin position="1"/>
        <end position="19"/>
    </location>
</feature>
<dbReference type="GO" id="GO:0004674">
    <property type="term" value="F:protein serine/threonine kinase activity"/>
    <property type="evidence" value="ECO:0007669"/>
    <property type="project" value="UniProtKB-KW"/>
</dbReference>
<evidence type="ECO:0000256" key="13">
    <source>
        <dbReference type="ARBA" id="ARBA00023157"/>
    </source>
</evidence>
<dbReference type="CDD" id="cd00028">
    <property type="entry name" value="B_lectin"/>
    <property type="match status" value="1"/>
</dbReference>
<dbReference type="SMART" id="SM00108">
    <property type="entry name" value="B_lectin"/>
    <property type="match status" value="1"/>
</dbReference>
<keyword evidence="8 18" id="KW-0547">Nucleotide-binding</keyword>
<keyword evidence="3" id="KW-0245">EGF-like domain</keyword>
<evidence type="ECO:0000256" key="17">
    <source>
        <dbReference type="ARBA" id="ARBA00048679"/>
    </source>
</evidence>
<dbReference type="PROSITE" id="PS50011">
    <property type="entry name" value="PROTEIN_KINASE_DOM"/>
    <property type="match status" value="1"/>
</dbReference>
<reference evidence="24 25" key="1">
    <citation type="submission" date="2023-12" db="EMBL/GenBank/DDBJ databases">
        <title>A high-quality genome assembly for Dillenia turbinata (Dilleniales).</title>
        <authorList>
            <person name="Chanderbali A."/>
        </authorList>
    </citation>
    <scope>NUCLEOTIDE SEQUENCE [LARGE SCALE GENOMIC DNA]</scope>
    <source>
        <strain evidence="24">LSX21</strain>
        <tissue evidence="24">Leaf</tissue>
    </source>
</reference>
<feature type="transmembrane region" description="Helical" evidence="20">
    <location>
        <begin position="452"/>
        <end position="476"/>
    </location>
</feature>
<evidence type="ECO:0000256" key="9">
    <source>
        <dbReference type="ARBA" id="ARBA00022777"/>
    </source>
</evidence>
<keyword evidence="9 18" id="KW-0418">Kinase</keyword>
<evidence type="ECO:0000256" key="15">
    <source>
        <dbReference type="ARBA" id="ARBA00023180"/>
    </source>
</evidence>
<keyword evidence="2 18" id="KW-0723">Serine/threonine-protein kinase</keyword>
<evidence type="ECO:0000313" key="24">
    <source>
        <dbReference type="EMBL" id="KAK6925591.1"/>
    </source>
</evidence>
<dbReference type="CDD" id="cd14066">
    <property type="entry name" value="STKc_IRAK"/>
    <property type="match status" value="1"/>
</dbReference>
<dbReference type="Gene3D" id="2.90.10.30">
    <property type="match status" value="1"/>
</dbReference>
<dbReference type="Gene3D" id="3.30.200.20">
    <property type="entry name" value="Phosphorylase Kinase, domain 1"/>
    <property type="match status" value="1"/>
</dbReference>
<evidence type="ECO:0000259" key="23">
    <source>
        <dbReference type="PROSITE" id="PS50927"/>
    </source>
</evidence>
<dbReference type="Gene3D" id="2.90.10.10">
    <property type="entry name" value="Bulb-type lectin domain"/>
    <property type="match status" value="1"/>
</dbReference>
<organism evidence="24 25">
    <name type="scientific">Dillenia turbinata</name>
    <dbReference type="NCBI Taxonomy" id="194707"/>
    <lineage>
        <taxon>Eukaryota</taxon>
        <taxon>Viridiplantae</taxon>
        <taxon>Streptophyta</taxon>
        <taxon>Embryophyta</taxon>
        <taxon>Tracheophyta</taxon>
        <taxon>Spermatophyta</taxon>
        <taxon>Magnoliopsida</taxon>
        <taxon>eudicotyledons</taxon>
        <taxon>Gunneridae</taxon>
        <taxon>Pentapetalae</taxon>
        <taxon>Dilleniales</taxon>
        <taxon>Dilleniaceae</taxon>
        <taxon>Dillenia</taxon>
    </lineage>
</organism>
<dbReference type="EC" id="2.7.11.1" evidence="18"/>
<evidence type="ECO:0000256" key="12">
    <source>
        <dbReference type="ARBA" id="ARBA00023136"/>
    </source>
</evidence>
<evidence type="ECO:0000256" key="10">
    <source>
        <dbReference type="ARBA" id="ARBA00022840"/>
    </source>
</evidence>
<dbReference type="FunFam" id="3.30.200.20:FF:000059">
    <property type="entry name" value="S-receptor-like serine/threonine-protein kinase"/>
    <property type="match status" value="1"/>
</dbReference>
<evidence type="ECO:0000259" key="22">
    <source>
        <dbReference type="PROSITE" id="PS50011"/>
    </source>
</evidence>
<dbReference type="Gene3D" id="1.10.510.10">
    <property type="entry name" value="Transferase(Phosphotransferase) domain 1"/>
    <property type="match status" value="1"/>
</dbReference>
<comment type="catalytic activity">
    <reaction evidence="17 18">
        <text>L-seryl-[protein] + ATP = O-phospho-L-seryl-[protein] + ADP + H(+)</text>
        <dbReference type="Rhea" id="RHEA:17989"/>
        <dbReference type="Rhea" id="RHEA-COMP:9863"/>
        <dbReference type="Rhea" id="RHEA-COMP:11604"/>
        <dbReference type="ChEBI" id="CHEBI:15378"/>
        <dbReference type="ChEBI" id="CHEBI:29999"/>
        <dbReference type="ChEBI" id="CHEBI:30616"/>
        <dbReference type="ChEBI" id="CHEBI:83421"/>
        <dbReference type="ChEBI" id="CHEBI:456216"/>
        <dbReference type="EC" id="2.7.11.1"/>
    </reaction>
</comment>
<evidence type="ECO:0000256" key="14">
    <source>
        <dbReference type="ARBA" id="ARBA00023170"/>
    </source>
</evidence>
<dbReference type="InterPro" id="IPR051343">
    <property type="entry name" value="G-type_lectin_kinases/EP1-like"/>
</dbReference>
<dbReference type="GO" id="GO:0030246">
    <property type="term" value="F:carbohydrate binding"/>
    <property type="evidence" value="ECO:0007669"/>
    <property type="project" value="UniProtKB-KW"/>
</dbReference>
<keyword evidence="11 20" id="KW-1133">Transmembrane helix</keyword>
<gene>
    <name evidence="24" type="ORF">RJ641_007310</name>
</gene>
<keyword evidence="12 20" id="KW-0472">Membrane</keyword>
<dbReference type="FunFam" id="2.90.10.10:FF:000041">
    <property type="entry name" value="Uncharacterized protein"/>
    <property type="match status" value="1"/>
</dbReference>
<evidence type="ECO:0000256" key="3">
    <source>
        <dbReference type="ARBA" id="ARBA00022536"/>
    </source>
</evidence>
<keyword evidence="10 18" id="KW-0067">ATP-binding</keyword>
<evidence type="ECO:0000256" key="18">
    <source>
        <dbReference type="PIRNR" id="PIRNR000641"/>
    </source>
</evidence>
<evidence type="ECO:0000256" key="2">
    <source>
        <dbReference type="ARBA" id="ARBA00022527"/>
    </source>
</evidence>
<dbReference type="InterPro" id="IPR008271">
    <property type="entry name" value="Ser/Thr_kinase_AS"/>
</dbReference>
<keyword evidence="13" id="KW-1015">Disulfide bond</keyword>
<proteinExistence type="inferred from homology"/>
<keyword evidence="14" id="KW-0675">Receptor</keyword>
<dbReference type="Pfam" id="PF00069">
    <property type="entry name" value="Pkinase"/>
    <property type="match status" value="1"/>
</dbReference>
<evidence type="ECO:0000256" key="5">
    <source>
        <dbReference type="ARBA" id="ARBA00022692"/>
    </source>
</evidence>
<evidence type="ECO:0000256" key="1">
    <source>
        <dbReference type="ARBA" id="ARBA00004479"/>
    </source>
</evidence>
<feature type="binding site" evidence="19">
    <location>
        <position position="539"/>
    </location>
    <ligand>
        <name>ATP</name>
        <dbReference type="ChEBI" id="CHEBI:30616"/>
    </ligand>
</feature>
<evidence type="ECO:0000256" key="16">
    <source>
        <dbReference type="ARBA" id="ARBA00047899"/>
    </source>
</evidence>
<dbReference type="SUPFAM" id="SSF51110">
    <property type="entry name" value="alpha-D-mannose-specific plant lectins"/>
    <property type="match status" value="2"/>
</dbReference>
<dbReference type="InterPro" id="IPR036426">
    <property type="entry name" value="Bulb-type_lectin_dom_sf"/>
</dbReference>
<dbReference type="GO" id="GO:0005524">
    <property type="term" value="F:ATP binding"/>
    <property type="evidence" value="ECO:0007669"/>
    <property type="project" value="UniProtKB-UniRule"/>
</dbReference>
<comment type="catalytic activity">
    <reaction evidence="16 18">
        <text>L-threonyl-[protein] + ATP = O-phospho-L-threonyl-[protein] + ADP + H(+)</text>
        <dbReference type="Rhea" id="RHEA:46608"/>
        <dbReference type="Rhea" id="RHEA-COMP:11060"/>
        <dbReference type="Rhea" id="RHEA-COMP:11605"/>
        <dbReference type="ChEBI" id="CHEBI:15378"/>
        <dbReference type="ChEBI" id="CHEBI:30013"/>
        <dbReference type="ChEBI" id="CHEBI:30616"/>
        <dbReference type="ChEBI" id="CHEBI:61977"/>
        <dbReference type="ChEBI" id="CHEBI:456216"/>
        <dbReference type="EC" id="2.7.11.1"/>
    </reaction>
</comment>
<dbReference type="FunFam" id="2.90.10.10:FF:000013">
    <property type="entry name" value="G-type lectin S-receptor-like serine/threonine-protein kinase LECRK1"/>
    <property type="match status" value="1"/>
</dbReference>
<evidence type="ECO:0000256" key="11">
    <source>
        <dbReference type="ARBA" id="ARBA00022989"/>
    </source>
</evidence>
<protein>
    <recommendedName>
        <fullName evidence="18">Receptor-like serine/threonine-protein kinase</fullName>
        <ecNumber evidence="18">2.7.11.1</ecNumber>
    </recommendedName>
</protein>
<keyword evidence="25" id="KW-1185">Reference proteome</keyword>
<keyword evidence="15" id="KW-0325">Glycoprotein</keyword>
<keyword evidence="5 20" id="KW-0812">Transmembrane</keyword>
<dbReference type="AlphaFoldDB" id="A0AAN8Z5H6"/>
<dbReference type="CDD" id="cd01098">
    <property type="entry name" value="PAN_AP_plant"/>
    <property type="match status" value="1"/>
</dbReference>
<evidence type="ECO:0000256" key="21">
    <source>
        <dbReference type="SAM" id="SignalP"/>
    </source>
</evidence>